<evidence type="ECO:0000256" key="1">
    <source>
        <dbReference type="ARBA" id="ARBA00022448"/>
    </source>
</evidence>
<evidence type="ECO:0000313" key="8">
    <source>
        <dbReference type="Proteomes" id="UP001055091"/>
    </source>
</evidence>
<organism evidence="7 8">
    <name type="scientific">Hungatella hathewayi</name>
    <dbReference type="NCBI Taxonomy" id="154046"/>
    <lineage>
        <taxon>Bacteria</taxon>
        <taxon>Bacillati</taxon>
        <taxon>Bacillota</taxon>
        <taxon>Clostridia</taxon>
        <taxon>Lachnospirales</taxon>
        <taxon>Lachnospiraceae</taxon>
        <taxon>Hungatella</taxon>
    </lineage>
</organism>
<dbReference type="InterPro" id="IPR007329">
    <property type="entry name" value="FMN-bd"/>
</dbReference>
<evidence type="ECO:0000313" key="7">
    <source>
        <dbReference type="EMBL" id="GKH01081.1"/>
    </source>
</evidence>
<dbReference type="AlphaFoldDB" id="A0AA37JG85"/>
<keyword evidence="3" id="KW-0285">Flavoprotein</keyword>
<dbReference type="GO" id="GO:0022900">
    <property type="term" value="P:electron transport chain"/>
    <property type="evidence" value="ECO:0007669"/>
    <property type="project" value="InterPro"/>
</dbReference>
<reference evidence="7" key="1">
    <citation type="submission" date="2022-01" db="EMBL/GenBank/DDBJ databases">
        <title>Novel bile acid biosynthetic pathways are enriched in the microbiome of centenarians.</title>
        <authorList>
            <person name="Sato Y."/>
            <person name="Atarashi K."/>
            <person name="Plichta R.D."/>
            <person name="Arai Y."/>
            <person name="Sasajima S."/>
            <person name="Kearney M.S."/>
            <person name="Suda W."/>
            <person name="Takeshita K."/>
            <person name="Sasaki T."/>
            <person name="Okamoto S."/>
            <person name="Skelly N.A."/>
            <person name="Okamura Y."/>
            <person name="Vlamakis H."/>
            <person name="Li Y."/>
            <person name="Tanoue T."/>
            <person name="Takei H."/>
            <person name="Nittono H."/>
            <person name="Narushima S."/>
            <person name="Irie J."/>
            <person name="Itoh H."/>
            <person name="Moriya K."/>
            <person name="Sugiura Y."/>
            <person name="Suematsu M."/>
            <person name="Moritoki N."/>
            <person name="Shibata S."/>
            <person name="Littman R.D."/>
            <person name="Fischbach A.M."/>
            <person name="Uwamino Y."/>
            <person name="Inoue T."/>
            <person name="Honda A."/>
            <person name="Hattori M."/>
            <person name="Murai T."/>
            <person name="Xavier J.R."/>
            <person name="Hirose N."/>
            <person name="Honda K."/>
        </authorList>
    </citation>
    <scope>NUCLEOTIDE SEQUENCE</scope>
    <source>
        <strain evidence="7">CE91-St55</strain>
    </source>
</reference>
<evidence type="ECO:0000256" key="2">
    <source>
        <dbReference type="ARBA" id="ARBA00022553"/>
    </source>
</evidence>
<protein>
    <submittedName>
        <fullName evidence="7">FMN-binding protein</fullName>
    </submittedName>
</protein>
<name>A0AA37JG85_9FIRM</name>
<gene>
    <name evidence="7" type="ORF">CE91St55_30620</name>
</gene>
<dbReference type="Gene3D" id="3.90.1010.20">
    <property type="match status" value="1"/>
</dbReference>
<evidence type="ECO:0000256" key="3">
    <source>
        <dbReference type="ARBA" id="ARBA00022630"/>
    </source>
</evidence>
<dbReference type="Pfam" id="PF04205">
    <property type="entry name" value="FMN_bind"/>
    <property type="match status" value="1"/>
</dbReference>
<dbReference type="Proteomes" id="UP001055091">
    <property type="component" value="Unassembled WGS sequence"/>
</dbReference>
<accession>A0AA37JG85</accession>
<keyword evidence="5" id="KW-0249">Electron transport</keyword>
<dbReference type="GO" id="GO:0010181">
    <property type="term" value="F:FMN binding"/>
    <property type="evidence" value="ECO:0007669"/>
    <property type="project" value="InterPro"/>
</dbReference>
<dbReference type="GO" id="GO:0009055">
    <property type="term" value="F:electron transfer activity"/>
    <property type="evidence" value="ECO:0007669"/>
    <property type="project" value="InterPro"/>
</dbReference>
<comment type="caution">
    <text evidence="7">The sequence shown here is derived from an EMBL/GenBank/DDBJ whole genome shotgun (WGS) entry which is preliminary data.</text>
</comment>
<evidence type="ECO:0000259" key="6">
    <source>
        <dbReference type="SMART" id="SM00900"/>
    </source>
</evidence>
<feature type="domain" description="FMN-binding" evidence="6">
    <location>
        <begin position="41"/>
        <end position="115"/>
    </location>
</feature>
<dbReference type="InterPro" id="IPR010209">
    <property type="entry name" value="Ion_transpt_RnfG/RsxG"/>
</dbReference>
<dbReference type="SMART" id="SM00900">
    <property type="entry name" value="FMN_bind"/>
    <property type="match status" value="1"/>
</dbReference>
<keyword evidence="4" id="KW-0288">FMN</keyword>
<dbReference type="GO" id="GO:0005886">
    <property type="term" value="C:plasma membrane"/>
    <property type="evidence" value="ECO:0007669"/>
    <property type="project" value="InterPro"/>
</dbReference>
<dbReference type="PROSITE" id="PS51257">
    <property type="entry name" value="PROKAR_LIPOPROTEIN"/>
    <property type="match status" value="1"/>
</dbReference>
<dbReference type="PANTHER" id="PTHR36118">
    <property type="entry name" value="ION-TRANSLOCATING OXIDOREDUCTASE COMPLEX SUBUNIT G"/>
    <property type="match status" value="1"/>
</dbReference>
<dbReference type="RefSeq" id="WP_244052673.1">
    <property type="nucleotide sequence ID" value="NZ_BQNJ01000001.1"/>
</dbReference>
<dbReference type="EMBL" id="BQNJ01000001">
    <property type="protein sequence ID" value="GKH01081.1"/>
    <property type="molecule type" value="Genomic_DNA"/>
</dbReference>
<sequence length="119" mass="12719">MKRNIFIAILLLLVLLGCVYVSKNKGDGIYNSGTYQATASGYAGDIIVEVEFDQASILGILIVEQHETPGLGDAAAESMAELIKEQQTVNVDAVTSATITSEAIKTAVNDCIQQAKRKE</sequence>
<proteinExistence type="predicted"/>
<evidence type="ECO:0000256" key="5">
    <source>
        <dbReference type="ARBA" id="ARBA00022982"/>
    </source>
</evidence>
<dbReference type="PANTHER" id="PTHR36118:SF1">
    <property type="entry name" value="ION-TRANSLOCATING OXIDOREDUCTASE COMPLEX SUBUNIT G"/>
    <property type="match status" value="1"/>
</dbReference>
<evidence type="ECO:0000256" key="4">
    <source>
        <dbReference type="ARBA" id="ARBA00022643"/>
    </source>
</evidence>
<keyword evidence="1" id="KW-0813">Transport</keyword>
<keyword evidence="2" id="KW-0597">Phosphoprotein</keyword>